<protein>
    <submittedName>
        <fullName evidence="1">Uncharacterized protein</fullName>
    </submittedName>
</protein>
<sequence length="108" mass="12045">MSNIYNNSGVINYGTYADHGATIHISNDQCDELGRLIQQLRKTMADTDKVSESEKNATFEWLELIQKGGAEQKPLIGPVMERLEKWQTLFDATSAIGQVISLVMDALK</sequence>
<keyword evidence="2" id="KW-1185">Reference proteome</keyword>
<reference evidence="2" key="1">
    <citation type="journal article" date="2019" name="Int. J. Syst. Evol. Microbiol.">
        <title>The Global Catalogue of Microorganisms (GCM) 10K type strain sequencing project: providing services to taxonomists for standard genome sequencing and annotation.</title>
        <authorList>
            <consortium name="The Broad Institute Genomics Platform"/>
            <consortium name="The Broad Institute Genome Sequencing Center for Infectious Disease"/>
            <person name="Wu L."/>
            <person name="Ma J."/>
        </authorList>
    </citation>
    <scope>NUCLEOTIDE SEQUENCE [LARGE SCALE GENOMIC DNA]</scope>
    <source>
        <strain evidence="2">CGMCC 1.12404</strain>
    </source>
</reference>
<dbReference type="EMBL" id="BMEX01000019">
    <property type="protein sequence ID" value="GGA55627.1"/>
    <property type="molecule type" value="Genomic_DNA"/>
</dbReference>
<name>A0ABQ1H2R7_9BACL</name>
<dbReference type="RefSeq" id="WP_188433427.1">
    <property type="nucleotide sequence ID" value="NZ_BMEX01000019.1"/>
</dbReference>
<dbReference type="Proteomes" id="UP000617979">
    <property type="component" value="Unassembled WGS sequence"/>
</dbReference>
<accession>A0ABQ1H2R7</accession>
<evidence type="ECO:0000313" key="1">
    <source>
        <dbReference type="EMBL" id="GGA55627.1"/>
    </source>
</evidence>
<organism evidence="1 2">
    <name type="scientific">Kroppenstedtia guangzhouensis</name>
    <dbReference type="NCBI Taxonomy" id="1274356"/>
    <lineage>
        <taxon>Bacteria</taxon>
        <taxon>Bacillati</taxon>
        <taxon>Bacillota</taxon>
        <taxon>Bacilli</taxon>
        <taxon>Bacillales</taxon>
        <taxon>Thermoactinomycetaceae</taxon>
        <taxon>Kroppenstedtia</taxon>
    </lineage>
</organism>
<evidence type="ECO:0000313" key="2">
    <source>
        <dbReference type="Proteomes" id="UP000617979"/>
    </source>
</evidence>
<gene>
    <name evidence="1" type="ORF">GCM10007416_31040</name>
</gene>
<comment type="caution">
    <text evidence="1">The sequence shown here is derived from an EMBL/GenBank/DDBJ whole genome shotgun (WGS) entry which is preliminary data.</text>
</comment>
<proteinExistence type="predicted"/>